<dbReference type="SUPFAM" id="SSF103473">
    <property type="entry name" value="MFS general substrate transporter"/>
    <property type="match status" value="1"/>
</dbReference>
<dbReference type="PANTHER" id="PTHR43702:SF3">
    <property type="entry name" value="PROTEIN TSGA"/>
    <property type="match status" value="1"/>
</dbReference>
<feature type="transmembrane region" description="Helical" evidence="6">
    <location>
        <begin position="390"/>
        <end position="412"/>
    </location>
</feature>
<sequence length="480" mass="52319">MTAEKQNYGKALVVLTSLFFMWGFITVLNDILIPFLKKMFELNRFESMMVQFAFFMAYFIGSLVYFIISARRGDPISKIGYKNGIIAGLLISALASVMFYPAAHFKVFGLFLTALFILALGFTLLQIAANPYVALLGPSETASSRLNMSQGFNSLGTTLAPVFGGYLIFHYFAKMGQPLFNGHGRPILTDSGEPLSALGVQLPYLIFALIFVLLAVLIKFTALPKFSGSASIQKGAGALKHRHLVLGMVAIFMYVGAEVSIGSAFINYVGELLGYPEMEAKSFLAFYWGGAMIGRFLGAISLSGLPKQKKYVYMLLASMATFLLIYGIVYMESGGAFAFGRVAPFILFLILNYSAFLLGKSLPGRTLAVFASIVIILLALTLIAQGQVALWTITGIGLFNSIMWSNIFTLAIKDLKEDTAQGSSLLVMMILGGAIIPIIQGAVADALNGYHYSFFVPIICYAYIFFYGWKGHTVKEAAGK</sequence>
<keyword evidence="5 6" id="KW-0472">Membrane</keyword>
<feature type="transmembrane region" description="Helical" evidence="6">
    <location>
        <begin position="48"/>
        <end position="68"/>
    </location>
</feature>
<keyword evidence="4 6" id="KW-1133">Transmembrane helix</keyword>
<evidence type="ECO:0000256" key="1">
    <source>
        <dbReference type="ARBA" id="ARBA00004429"/>
    </source>
</evidence>
<evidence type="ECO:0000256" key="6">
    <source>
        <dbReference type="SAM" id="Phobius"/>
    </source>
</evidence>
<keyword evidence="2" id="KW-1003">Cell membrane</keyword>
<reference evidence="7" key="1">
    <citation type="journal article" date="2020" name="mSystems">
        <title>Genome- and Community-Level Interaction Insights into Carbon Utilization and Element Cycling Functions of Hydrothermarchaeota in Hydrothermal Sediment.</title>
        <authorList>
            <person name="Zhou Z."/>
            <person name="Liu Y."/>
            <person name="Xu W."/>
            <person name="Pan J."/>
            <person name="Luo Z.H."/>
            <person name="Li M."/>
        </authorList>
    </citation>
    <scope>NUCLEOTIDE SEQUENCE [LARGE SCALE GENOMIC DNA]</scope>
    <source>
        <strain evidence="7">HyVt-577</strain>
    </source>
</reference>
<dbReference type="InterPro" id="IPR036259">
    <property type="entry name" value="MFS_trans_sf"/>
</dbReference>
<evidence type="ECO:0000256" key="4">
    <source>
        <dbReference type="ARBA" id="ARBA00022989"/>
    </source>
</evidence>
<evidence type="ECO:0000313" key="7">
    <source>
        <dbReference type="EMBL" id="HGY54460.1"/>
    </source>
</evidence>
<feature type="transmembrane region" description="Helical" evidence="6">
    <location>
        <begin position="337"/>
        <end position="359"/>
    </location>
</feature>
<organism evidence="7">
    <name type="scientific">Caldithrix abyssi</name>
    <dbReference type="NCBI Taxonomy" id="187145"/>
    <lineage>
        <taxon>Bacteria</taxon>
        <taxon>Pseudomonadati</taxon>
        <taxon>Calditrichota</taxon>
        <taxon>Calditrichia</taxon>
        <taxon>Calditrichales</taxon>
        <taxon>Calditrichaceae</taxon>
        <taxon>Caldithrix</taxon>
    </lineage>
</organism>
<dbReference type="Proteomes" id="UP000885779">
    <property type="component" value="Unassembled WGS sequence"/>
</dbReference>
<feature type="transmembrane region" description="Helical" evidence="6">
    <location>
        <begin position="286"/>
        <end position="305"/>
    </location>
</feature>
<name>A0A7V4TXX0_CALAY</name>
<comment type="caution">
    <text evidence="7">The sequence shown here is derived from an EMBL/GenBank/DDBJ whole genome shotgun (WGS) entry which is preliminary data.</text>
</comment>
<evidence type="ECO:0000256" key="2">
    <source>
        <dbReference type="ARBA" id="ARBA00022475"/>
    </source>
</evidence>
<gene>
    <name evidence="7" type="ORF">ENK44_02035</name>
</gene>
<keyword evidence="3 6" id="KW-0812">Transmembrane</keyword>
<dbReference type="AlphaFoldDB" id="A0A7V4TXX0"/>
<feature type="transmembrane region" description="Helical" evidence="6">
    <location>
        <begin position="80"/>
        <end position="102"/>
    </location>
</feature>
<dbReference type="GO" id="GO:0022857">
    <property type="term" value="F:transmembrane transporter activity"/>
    <property type="evidence" value="ECO:0007669"/>
    <property type="project" value="InterPro"/>
</dbReference>
<comment type="subcellular location">
    <subcellularLocation>
        <location evidence="1">Cell inner membrane</location>
        <topology evidence="1">Multi-pass membrane protein</topology>
    </subcellularLocation>
</comment>
<feature type="transmembrane region" description="Helical" evidence="6">
    <location>
        <begin position="244"/>
        <end position="266"/>
    </location>
</feature>
<protein>
    <submittedName>
        <fullName evidence="7">Sugar MFS transporter</fullName>
    </submittedName>
</protein>
<feature type="transmembrane region" description="Helical" evidence="6">
    <location>
        <begin position="204"/>
        <end position="223"/>
    </location>
</feature>
<feature type="transmembrane region" description="Helical" evidence="6">
    <location>
        <begin position="154"/>
        <end position="173"/>
    </location>
</feature>
<accession>A0A7V4TXX0</accession>
<proteinExistence type="predicted"/>
<feature type="transmembrane region" description="Helical" evidence="6">
    <location>
        <begin position="424"/>
        <end position="443"/>
    </location>
</feature>
<dbReference type="GO" id="GO:0005886">
    <property type="term" value="C:plasma membrane"/>
    <property type="evidence" value="ECO:0007669"/>
    <property type="project" value="UniProtKB-SubCell"/>
</dbReference>
<evidence type="ECO:0000256" key="5">
    <source>
        <dbReference type="ARBA" id="ARBA00023136"/>
    </source>
</evidence>
<feature type="transmembrane region" description="Helical" evidence="6">
    <location>
        <begin position="449"/>
        <end position="469"/>
    </location>
</feature>
<dbReference type="CDD" id="cd17394">
    <property type="entry name" value="MFS_FucP_like"/>
    <property type="match status" value="1"/>
</dbReference>
<dbReference type="InterPro" id="IPR050375">
    <property type="entry name" value="MFS_TsgA-like"/>
</dbReference>
<feature type="transmembrane region" description="Helical" evidence="6">
    <location>
        <begin position="12"/>
        <end position="36"/>
    </location>
</feature>
<dbReference type="InterPro" id="IPR011701">
    <property type="entry name" value="MFS"/>
</dbReference>
<evidence type="ECO:0000256" key="3">
    <source>
        <dbReference type="ARBA" id="ARBA00022692"/>
    </source>
</evidence>
<feature type="transmembrane region" description="Helical" evidence="6">
    <location>
        <begin position="108"/>
        <end position="133"/>
    </location>
</feature>
<dbReference type="PANTHER" id="PTHR43702">
    <property type="entry name" value="L-FUCOSE-PROTON SYMPORTER"/>
    <property type="match status" value="1"/>
</dbReference>
<feature type="transmembrane region" description="Helical" evidence="6">
    <location>
        <begin position="366"/>
        <end position="384"/>
    </location>
</feature>
<dbReference type="EMBL" id="DRQG01000020">
    <property type="protein sequence ID" value="HGY54460.1"/>
    <property type="molecule type" value="Genomic_DNA"/>
</dbReference>
<dbReference type="Pfam" id="PF07690">
    <property type="entry name" value="MFS_1"/>
    <property type="match status" value="1"/>
</dbReference>
<feature type="transmembrane region" description="Helical" evidence="6">
    <location>
        <begin position="312"/>
        <end position="331"/>
    </location>
</feature>
<dbReference type="Gene3D" id="1.20.1250.20">
    <property type="entry name" value="MFS general substrate transporter like domains"/>
    <property type="match status" value="3"/>
</dbReference>